<proteinExistence type="predicted"/>
<evidence type="ECO:0000259" key="1">
    <source>
        <dbReference type="PROSITE" id="PS51725"/>
    </source>
</evidence>
<comment type="caution">
    <text evidence="2">The sequence shown here is derived from an EMBL/GenBank/DDBJ whole genome shotgun (WGS) entry which is preliminary data.</text>
</comment>
<dbReference type="PROSITE" id="PS51725">
    <property type="entry name" value="ABM"/>
    <property type="match status" value="1"/>
</dbReference>
<name>A0A8J7QWV2_9HYPH</name>
<keyword evidence="3" id="KW-1185">Reference proteome</keyword>
<dbReference type="InterPro" id="IPR052936">
    <property type="entry name" value="Jasmonate_Hydroxylase-like"/>
</dbReference>
<dbReference type="Gene3D" id="3.30.70.100">
    <property type="match status" value="1"/>
</dbReference>
<dbReference type="GO" id="GO:0004497">
    <property type="term" value="F:monooxygenase activity"/>
    <property type="evidence" value="ECO:0007669"/>
    <property type="project" value="UniProtKB-KW"/>
</dbReference>
<dbReference type="SUPFAM" id="SSF54909">
    <property type="entry name" value="Dimeric alpha+beta barrel"/>
    <property type="match status" value="1"/>
</dbReference>
<keyword evidence="2" id="KW-0560">Oxidoreductase</keyword>
<dbReference type="Proteomes" id="UP000666240">
    <property type="component" value="Unassembled WGS sequence"/>
</dbReference>
<feature type="domain" description="ABM" evidence="1">
    <location>
        <begin position="1"/>
        <end position="90"/>
    </location>
</feature>
<evidence type="ECO:0000313" key="2">
    <source>
        <dbReference type="EMBL" id="MBP0437192.1"/>
    </source>
</evidence>
<dbReference type="AlphaFoldDB" id="A0A8J7QWV2"/>
<protein>
    <submittedName>
        <fullName evidence="2">Antibiotic biosynthesis monooxygenase</fullName>
    </submittedName>
</protein>
<dbReference type="Pfam" id="PF03992">
    <property type="entry name" value="ABM"/>
    <property type="match status" value="1"/>
</dbReference>
<keyword evidence="2" id="KW-0503">Monooxygenase</keyword>
<evidence type="ECO:0000313" key="3">
    <source>
        <dbReference type="Proteomes" id="UP000666240"/>
    </source>
</evidence>
<reference evidence="2" key="1">
    <citation type="submission" date="2021-03" db="EMBL/GenBank/DDBJ databases">
        <title>Genome sequencing and assembly of Tianweitania sediminis.</title>
        <authorList>
            <person name="Chhetri G."/>
        </authorList>
    </citation>
    <scope>NUCLEOTIDE SEQUENCE</scope>
    <source>
        <strain evidence="2">Z8</strain>
    </source>
</reference>
<dbReference type="RefSeq" id="WP_209333225.1">
    <property type="nucleotide sequence ID" value="NZ_JAGIYY010000001.1"/>
</dbReference>
<gene>
    <name evidence="2" type="ORF">J5Y06_00820</name>
</gene>
<organism evidence="2 3">
    <name type="scientific">Tianweitania sediminis</name>
    <dbReference type="NCBI Taxonomy" id="1502156"/>
    <lineage>
        <taxon>Bacteria</taxon>
        <taxon>Pseudomonadati</taxon>
        <taxon>Pseudomonadota</taxon>
        <taxon>Alphaproteobacteria</taxon>
        <taxon>Hyphomicrobiales</taxon>
        <taxon>Phyllobacteriaceae</taxon>
        <taxon>Tianweitania</taxon>
    </lineage>
</organism>
<dbReference type="EMBL" id="JAGIYY010000001">
    <property type="protein sequence ID" value="MBP0437192.1"/>
    <property type="molecule type" value="Genomic_DNA"/>
</dbReference>
<dbReference type="PANTHER" id="PTHR37811">
    <property type="entry name" value="BLL5343 PROTEIN"/>
    <property type="match status" value="1"/>
</dbReference>
<accession>A0A8J7QWV2</accession>
<dbReference type="InterPro" id="IPR007138">
    <property type="entry name" value="ABM_dom"/>
</dbReference>
<dbReference type="PANTHER" id="PTHR37811:SF2">
    <property type="entry name" value="ABM DOMAIN-CONTAINING PROTEIN"/>
    <property type="match status" value="1"/>
</dbReference>
<sequence>MIAVLFEVWPAEGEQDTYLELAAKLRAELAEVDGFISVERFESLSEPGKLLSLSFFRDEAAIESWRNRPVHRATQARGRAGVFRDYRLRIAAVTRDYGLADRIEAPSDSRSAHPI</sequence>
<dbReference type="InterPro" id="IPR011008">
    <property type="entry name" value="Dimeric_a/b-barrel"/>
</dbReference>